<comment type="caution">
    <text evidence="2">The sequence shown here is derived from an EMBL/GenBank/DDBJ whole genome shotgun (WGS) entry which is preliminary data.</text>
</comment>
<reference evidence="2 3" key="1">
    <citation type="submission" date="2018-06" db="EMBL/GenBank/DDBJ databases">
        <authorList>
            <consortium name="Pathogen Informatics"/>
            <person name="Doyle S."/>
        </authorList>
    </citation>
    <scope>NUCLEOTIDE SEQUENCE [LARGE SCALE GENOMIC DNA]</scope>
    <source>
        <strain evidence="2 3">NCTC8333</strain>
    </source>
</reference>
<evidence type="ECO:0000313" key="3">
    <source>
        <dbReference type="Proteomes" id="UP000254718"/>
    </source>
</evidence>
<sequence length="340" mass="38032">MQSLNTVTDRFSLVEKIRKHTPQNNRNYVIQSVRDTFNSPETKERIALGEMYGYYGHGRRAMHYNKTKSLNLPEVSVVMVDGKPVVLENVPSNRTIDISIDDNGIVTHTQEILNTDTGHIVQGMINSGAGGWSWATSGPDSSVSLVKSFHGFDYVTVPNYISLDKKSLMLESAEERDAAIHAALIEQGFTDNAATDLVHHFSAMKNQQAMLESAHREALESELMLLEVENIQLRDKLRAQTAMMESQGENAKQCRRILREAIQEMPVFISAEQRRALCRMQSEDDARIVAAMLESLGANATYGLPVSGKKEPELSPKENKNTTRYSSFPEGGNRLVKLNF</sequence>
<protein>
    <submittedName>
        <fullName evidence="2">Head processing protein</fullName>
    </submittedName>
</protein>
<accession>A0AAX2KLJ4</accession>
<feature type="compositionally biased region" description="Basic and acidic residues" evidence="1">
    <location>
        <begin position="308"/>
        <end position="321"/>
    </location>
</feature>
<organism evidence="2 3">
    <name type="scientific">Escherichia coli</name>
    <dbReference type="NCBI Taxonomy" id="562"/>
    <lineage>
        <taxon>Bacteria</taxon>
        <taxon>Pseudomonadati</taxon>
        <taxon>Pseudomonadota</taxon>
        <taxon>Gammaproteobacteria</taxon>
        <taxon>Enterobacterales</taxon>
        <taxon>Enterobacteriaceae</taxon>
        <taxon>Escherichia</taxon>
    </lineage>
</organism>
<dbReference type="Proteomes" id="UP000254718">
    <property type="component" value="Unassembled WGS sequence"/>
</dbReference>
<dbReference type="AlphaFoldDB" id="A0AAX2KLJ4"/>
<evidence type="ECO:0000313" key="2">
    <source>
        <dbReference type="EMBL" id="STO18272.1"/>
    </source>
</evidence>
<evidence type="ECO:0000256" key="1">
    <source>
        <dbReference type="SAM" id="MobiDB-lite"/>
    </source>
</evidence>
<feature type="region of interest" description="Disordered" evidence="1">
    <location>
        <begin position="304"/>
        <end position="330"/>
    </location>
</feature>
<name>A0AAX2KLJ4_ECOLX</name>
<dbReference type="EMBL" id="UGFE01000007">
    <property type="protein sequence ID" value="STO18272.1"/>
    <property type="molecule type" value="Genomic_DNA"/>
</dbReference>
<gene>
    <name evidence="2" type="ORF">NCTC8333_06540</name>
</gene>
<proteinExistence type="predicted"/>